<evidence type="ECO:0000313" key="6">
    <source>
        <dbReference type="Proteomes" id="UP000695000"/>
    </source>
</evidence>
<name>A0ABM1NIW2_NICVS</name>
<dbReference type="InterPro" id="IPR035595">
    <property type="entry name" value="UDP_glycos_trans_CS"/>
</dbReference>
<protein>
    <recommendedName>
        <fullName evidence="5">UDP-glucuronosyltransferase</fullName>
        <ecNumber evidence="5">2.4.1.17</ecNumber>
    </recommendedName>
</protein>
<dbReference type="Gene3D" id="3.40.50.2000">
    <property type="entry name" value="Glycogen Phosphorylase B"/>
    <property type="match status" value="2"/>
</dbReference>
<sequence length="519" mass="59434">MLFLLFSAFVVADGAKILGFFSLPCYSHQVTFNSLSRELSLRGHQLTVITPNPINDPTLSNLTEIDLHDASYRVFDKYNISRLSIMDEKDGNRMDIFMELSYDLIRAQLSHPRVAEIIRNDAGEEFDLCLIEYIIPGPYPLIDVYKCPMIAVSSMPTMIYGHETIGNPNHPSVFPDINLPMPSILNLFQRVQSFLFWVSNRLSMNDIDFKFDSLLREFYNQSTRSVSELKLDIDLVIANANPILNVPRPTVPNYIKLAGLHLHPPKPLPTDILELLDQSPGPVIYMSFGSTIKSDLLPSRTIRMLLDVFAELPHKILWKFESDNLPARPDNVQIRPWFPQQDLLGHPKVKLFITQGGIQSLDEALFSGTPVVVIPFCGDQFSNALRVEDVGLGRSIPFAELTKDNLKSTILQALNETYPHYLFYAVESTRYSRRAKELSRLVQDRPMTALEEAVWWVEFVLRHKGADHLKSPLRRMPWYQFFCLDVVAVLVAPPILLIVLIKMLLMMRRRRLSTKHKKD</sequence>
<dbReference type="PANTHER" id="PTHR48043">
    <property type="entry name" value="EG:EG0003.4 PROTEIN-RELATED"/>
    <property type="match status" value="1"/>
</dbReference>
<dbReference type="PANTHER" id="PTHR48043:SF159">
    <property type="entry name" value="EG:EG0003.4 PROTEIN-RELATED"/>
    <property type="match status" value="1"/>
</dbReference>
<evidence type="ECO:0000256" key="4">
    <source>
        <dbReference type="RuleBase" id="RU003718"/>
    </source>
</evidence>
<evidence type="ECO:0000256" key="5">
    <source>
        <dbReference type="RuleBase" id="RU362059"/>
    </source>
</evidence>
<dbReference type="GeneID" id="108569642"/>
<evidence type="ECO:0000313" key="7">
    <source>
        <dbReference type="RefSeq" id="XP_017786762.1"/>
    </source>
</evidence>
<dbReference type="PROSITE" id="PS00375">
    <property type="entry name" value="UDPGT"/>
    <property type="match status" value="1"/>
</dbReference>
<evidence type="ECO:0000256" key="2">
    <source>
        <dbReference type="ARBA" id="ARBA00022676"/>
    </source>
</evidence>
<keyword evidence="5" id="KW-0472">Membrane</keyword>
<dbReference type="CDD" id="cd03784">
    <property type="entry name" value="GT1_Gtf-like"/>
    <property type="match status" value="1"/>
</dbReference>
<evidence type="ECO:0000256" key="1">
    <source>
        <dbReference type="ARBA" id="ARBA00009995"/>
    </source>
</evidence>
<dbReference type="SUPFAM" id="SSF53756">
    <property type="entry name" value="UDP-Glycosyltransferase/glycogen phosphorylase"/>
    <property type="match status" value="1"/>
</dbReference>
<dbReference type="RefSeq" id="XP_017786762.1">
    <property type="nucleotide sequence ID" value="XM_017931273.1"/>
</dbReference>
<dbReference type="InterPro" id="IPR002213">
    <property type="entry name" value="UDP_glucos_trans"/>
</dbReference>
<keyword evidence="6" id="KW-1185">Reference proteome</keyword>
<keyword evidence="5" id="KW-1133">Transmembrane helix</keyword>
<dbReference type="Pfam" id="PF00201">
    <property type="entry name" value="UDPGT"/>
    <property type="match status" value="1"/>
</dbReference>
<comment type="subcellular location">
    <subcellularLocation>
        <location evidence="5">Membrane</location>
        <topology evidence="5">Single-pass membrane protein</topology>
    </subcellularLocation>
</comment>
<accession>A0ABM1NIW2</accession>
<comment type="catalytic activity">
    <reaction evidence="5">
        <text>glucuronate acceptor + UDP-alpha-D-glucuronate = acceptor beta-D-glucuronoside + UDP + H(+)</text>
        <dbReference type="Rhea" id="RHEA:21032"/>
        <dbReference type="ChEBI" id="CHEBI:15378"/>
        <dbReference type="ChEBI" id="CHEBI:58052"/>
        <dbReference type="ChEBI" id="CHEBI:58223"/>
        <dbReference type="ChEBI" id="CHEBI:132367"/>
        <dbReference type="ChEBI" id="CHEBI:132368"/>
        <dbReference type="EC" id="2.4.1.17"/>
    </reaction>
</comment>
<gene>
    <name evidence="7" type="primary">LOC108569642</name>
</gene>
<keyword evidence="5" id="KW-0812">Transmembrane</keyword>
<reference evidence="7" key="1">
    <citation type="submission" date="2025-08" db="UniProtKB">
        <authorList>
            <consortium name="RefSeq"/>
        </authorList>
    </citation>
    <scope>IDENTIFICATION</scope>
    <source>
        <tissue evidence="7">Whole Larva</tissue>
    </source>
</reference>
<keyword evidence="3 4" id="KW-0808">Transferase</keyword>
<comment type="similarity">
    <text evidence="1 4">Belongs to the UDP-glycosyltransferase family.</text>
</comment>
<keyword evidence="2 4" id="KW-0328">Glycosyltransferase</keyword>
<feature type="transmembrane region" description="Helical" evidence="5">
    <location>
        <begin position="478"/>
        <end position="505"/>
    </location>
</feature>
<dbReference type="Proteomes" id="UP000695000">
    <property type="component" value="Unplaced"/>
</dbReference>
<dbReference type="EC" id="2.4.1.17" evidence="5"/>
<evidence type="ECO:0000256" key="3">
    <source>
        <dbReference type="ARBA" id="ARBA00022679"/>
    </source>
</evidence>
<dbReference type="InterPro" id="IPR050271">
    <property type="entry name" value="UDP-glycosyltransferase"/>
</dbReference>
<organism evidence="6 7">
    <name type="scientific">Nicrophorus vespilloides</name>
    <name type="common">Boreal carrion beetle</name>
    <dbReference type="NCBI Taxonomy" id="110193"/>
    <lineage>
        <taxon>Eukaryota</taxon>
        <taxon>Metazoa</taxon>
        <taxon>Ecdysozoa</taxon>
        <taxon>Arthropoda</taxon>
        <taxon>Hexapoda</taxon>
        <taxon>Insecta</taxon>
        <taxon>Pterygota</taxon>
        <taxon>Neoptera</taxon>
        <taxon>Endopterygota</taxon>
        <taxon>Coleoptera</taxon>
        <taxon>Polyphaga</taxon>
        <taxon>Staphyliniformia</taxon>
        <taxon>Silphidae</taxon>
        <taxon>Nicrophorinae</taxon>
        <taxon>Nicrophorus</taxon>
    </lineage>
</organism>
<proteinExistence type="inferred from homology"/>